<dbReference type="InterPro" id="IPR036615">
    <property type="entry name" value="Mur_ligase_C_dom_sf"/>
</dbReference>
<sequence length="730" mass="78067">MTSLEDATVVGARILRGPNLYFTRPAAKITLRLPAYLNAESAQLKSLVGEMAVRARDTGRPGSEARRGVVLRVVERAVRLLMREAGVVRVGVRVRPGEVLDEVIVVIALNNAGRAQAVADVIGTLLSDLLGPEPVADAFARAGAHVRAQPPGERVRALRPKVPVVAVTGTNGKTTTTRLIAHLGMTAGRRTGWSSTDGVLVQGEVVEKGDYSGPGGARAVLEAPGVQFGVLETARGGMLWRGLGTAYNDVSVVTNVSADHLGMDGIDTLDQLAEVKAIITKVTKPKGWVVLNGDDPRVWTMRSVASGRPWCFSLDPESPSLREALDAHGRGITVLDGDIAVLHPGASPDRLVSLVDVPMTLSGLSEHNIANALAGAAAGLGAGLPREAVVEGLRTFTPDHRLNPGRMNIYSALLPQGGTATVVLDMAHNEAGLEALLRVGRGLVRPGSQLQLGLGTGGDRTDEILVRLGEMAGLGADRVQIQHKEHYLRGRSMEELERLLREGLSHVGVLPTASWPDEFSGLTGLLTAAHDGDVLALMTHSHWAQLHKWLMGHGATSDNASVIRRKAVVARGEHEAEAEIAALWSLEDDAARIEAAFALQQRFPKDGRVLYELAGAHDSAGREAEALEWYAKASALRLDEPYRHRAQLQQASTLRHLGKLEESLAILDRLAADYPDNSAVVLFRALTLHDLGRDAEALRAAATQLVETSAEPDVQRYLNSLTRFTSAIDQ</sequence>
<dbReference type="Gene3D" id="3.90.190.20">
    <property type="entry name" value="Mur ligase, C-terminal domain"/>
    <property type="match status" value="1"/>
</dbReference>
<dbReference type="SUPFAM" id="SSF53244">
    <property type="entry name" value="MurD-like peptide ligases, peptide-binding domain"/>
    <property type="match status" value="1"/>
</dbReference>
<dbReference type="PANTHER" id="PTHR23135">
    <property type="entry name" value="MUR LIGASE FAMILY MEMBER"/>
    <property type="match status" value="1"/>
</dbReference>
<dbReference type="InterPro" id="IPR041656">
    <property type="entry name" value="TPR_5"/>
</dbReference>
<dbReference type="SUPFAM" id="SSF53623">
    <property type="entry name" value="MurD-like peptide ligases, catalytic domain"/>
    <property type="match status" value="1"/>
</dbReference>
<protein>
    <submittedName>
        <fullName evidence="3">Tetratricopeptide repeat protein</fullName>
    </submittedName>
</protein>
<dbReference type="SUPFAM" id="SSF48452">
    <property type="entry name" value="TPR-like"/>
    <property type="match status" value="1"/>
</dbReference>
<evidence type="ECO:0000259" key="2">
    <source>
        <dbReference type="Pfam" id="PF12688"/>
    </source>
</evidence>
<accession>A0ABW2AK22</accession>
<feature type="domain" description="Tetratrico peptide repeat group 5" evidence="2">
    <location>
        <begin position="608"/>
        <end position="723"/>
    </location>
</feature>
<evidence type="ECO:0000313" key="4">
    <source>
        <dbReference type="Proteomes" id="UP001596298"/>
    </source>
</evidence>
<evidence type="ECO:0000259" key="1">
    <source>
        <dbReference type="Pfam" id="PF08245"/>
    </source>
</evidence>
<dbReference type="InterPro" id="IPR036565">
    <property type="entry name" value="Mur-like_cat_sf"/>
</dbReference>
<gene>
    <name evidence="3" type="ORF">ACFQDH_18475</name>
</gene>
<proteinExistence type="predicted"/>
<dbReference type="RefSeq" id="WP_382403855.1">
    <property type="nucleotide sequence ID" value="NZ_JBHSWH010000001.1"/>
</dbReference>
<dbReference type="InterPro" id="IPR013221">
    <property type="entry name" value="Mur_ligase_cen"/>
</dbReference>
<name>A0ABW2AK22_9MICO</name>
<dbReference type="EMBL" id="JBHSWH010000001">
    <property type="protein sequence ID" value="MFC6707187.1"/>
    <property type="molecule type" value="Genomic_DNA"/>
</dbReference>
<dbReference type="Gene3D" id="3.40.1190.10">
    <property type="entry name" value="Mur-like, catalytic domain"/>
    <property type="match status" value="1"/>
</dbReference>
<organism evidence="3 4">
    <name type="scientific">Flexivirga alba</name>
    <dbReference type="NCBI Taxonomy" id="702742"/>
    <lineage>
        <taxon>Bacteria</taxon>
        <taxon>Bacillati</taxon>
        <taxon>Actinomycetota</taxon>
        <taxon>Actinomycetes</taxon>
        <taxon>Micrococcales</taxon>
        <taxon>Dermacoccaceae</taxon>
        <taxon>Flexivirga</taxon>
    </lineage>
</organism>
<dbReference type="Gene3D" id="1.25.40.10">
    <property type="entry name" value="Tetratricopeptide repeat domain"/>
    <property type="match status" value="1"/>
</dbReference>
<reference evidence="4" key="1">
    <citation type="journal article" date="2019" name="Int. J. Syst. Evol. Microbiol.">
        <title>The Global Catalogue of Microorganisms (GCM) 10K type strain sequencing project: providing services to taxonomists for standard genome sequencing and annotation.</title>
        <authorList>
            <consortium name="The Broad Institute Genomics Platform"/>
            <consortium name="The Broad Institute Genome Sequencing Center for Infectious Disease"/>
            <person name="Wu L."/>
            <person name="Ma J."/>
        </authorList>
    </citation>
    <scope>NUCLEOTIDE SEQUENCE [LARGE SCALE GENOMIC DNA]</scope>
    <source>
        <strain evidence="4">CCUG 58127</strain>
    </source>
</reference>
<comment type="caution">
    <text evidence="3">The sequence shown here is derived from an EMBL/GenBank/DDBJ whole genome shotgun (WGS) entry which is preliminary data.</text>
</comment>
<dbReference type="Pfam" id="PF12688">
    <property type="entry name" value="TPR_5"/>
    <property type="match status" value="1"/>
</dbReference>
<dbReference type="PANTHER" id="PTHR23135:SF18">
    <property type="entry name" value="CYANOPHYCIN SYNTHETASE"/>
    <property type="match status" value="1"/>
</dbReference>
<dbReference type="InterPro" id="IPR011990">
    <property type="entry name" value="TPR-like_helical_dom_sf"/>
</dbReference>
<dbReference type="Proteomes" id="UP001596298">
    <property type="component" value="Unassembled WGS sequence"/>
</dbReference>
<evidence type="ECO:0000313" key="3">
    <source>
        <dbReference type="EMBL" id="MFC6707187.1"/>
    </source>
</evidence>
<keyword evidence="4" id="KW-1185">Reference proteome</keyword>
<feature type="domain" description="Mur ligase central" evidence="1">
    <location>
        <begin position="167"/>
        <end position="378"/>
    </location>
</feature>
<dbReference type="Pfam" id="PF08245">
    <property type="entry name" value="Mur_ligase_M"/>
    <property type="match status" value="1"/>
</dbReference>